<gene>
    <name evidence="2" type="ORF">NCGR_LOCUS30803</name>
</gene>
<accession>A0A811PTJ5</accession>
<dbReference type="Pfam" id="PF12776">
    <property type="entry name" value="Myb_DNA-bind_3"/>
    <property type="match status" value="1"/>
</dbReference>
<dbReference type="InterPro" id="IPR024752">
    <property type="entry name" value="Myb/SANT-like_dom"/>
</dbReference>
<dbReference type="AlphaFoldDB" id="A0A811PTJ5"/>
<dbReference type="Proteomes" id="UP000604825">
    <property type="component" value="Unassembled WGS sequence"/>
</dbReference>
<keyword evidence="3" id="KW-1185">Reference proteome</keyword>
<feature type="domain" description="Myb/SANT-like" evidence="1">
    <location>
        <begin position="7"/>
        <end position="95"/>
    </location>
</feature>
<protein>
    <recommendedName>
        <fullName evidence="1">Myb/SANT-like domain-containing protein</fullName>
    </recommendedName>
</protein>
<reference evidence="2" key="1">
    <citation type="submission" date="2020-10" db="EMBL/GenBank/DDBJ databases">
        <authorList>
            <person name="Han B."/>
            <person name="Lu T."/>
            <person name="Zhao Q."/>
            <person name="Huang X."/>
            <person name="Zhao Y."/>
        </authorList>
    </citation>
    <scope>NUCLEOTIDE SEQUENCE</scope>
</reference>
<organism evidence="2 3">
    <name type="scientific">Miscanthus lutarioriparius</name>
    <dbReference type="NCBI Taxonomy" id="422564"/>
    <lineage>
        <taxon>Eukaryota</taxon>
        <taxon>Viridiplantae</taxon>
        <taxon>Streptophyta</taxon>
        <taxon>Embryophyta</taxon>
        <taxon>Tracheophyta</taxon>
        <taxon>Spermatophyta</taxon>
        <taxon>Magnoliopsida</taxon>
        <taxon>Liliopsida</taxon>
        <taxon>Poales</taxon>
        <taxon>Poaceae</taxon>
        <taxon>PACMAD clade</taxon>
        <taxon>Panicoideae</taxon>
        <taxon>Andropogonodae</taxon>
        <taxon>Andropogoneae</taxon>
        <taxon>Saccharinae</taxon>
        <taxon>Miscanthus</taxon>
    </lineage>
</organism>
<proteinExistence type="predicted"/>
<evidence type="ECO:0000313" key="2">
    <source>
        <dbReference type="EMBL" id="CAD6246554.1"/>
    </source>
</evidence>
<dbReference type="PANTHER" id="PTHR47069">
    <property type="match status" value="1"/>
</dbReference>
<name>A0A811PTJ5_9POAL</name>
<dbReference type="PANTHER" id="PTHR47069:SF8">
    <property type="entry name" value="MYB_SANT-LIKE DOMAIN-CONTAINING PROTEIN"/>
    <property type="match status" value="1"/>
</dbReference>
<dbReference type="EMBL" id="CAJGYO010000007">
    <property type="protein sequence ID" value="CAD6246554.1"/>
    <property type="molecule type" value="Genomic_DNA"/>
</dbReference>
<evidence type="ECO:0000313" key="3">
    <source>
        <dbReference type="Proteomes" id="UP000604825"/>
    </source>
</evidence>
<sequence length="284" mass="32973">MDRGRAHWDNHTTRMFLDLCIAEKEKENYNSKGLTKIGWHNLYRNFKEHTRRVYDTKQLQNKFNSLKRMYNLWRQQNDKTRGEWDKNSSTVTQDADACDNQIAENSAAEDFRGKALAHEDVLTILFGSMDGKDSTKLCVGGTDDRTPSGRGEDNHARVSEDNIGCPEENVGCYRIGHVSQWSSQEHMVDSRPTKRYKNTGYYGELISESMLESRNESNAIWREQAEVTELLQLVEKDGVSQGSELFFIATELFRSPVRRAAFRCITTPKNRIAWLRWTWDNVKM</sequence>
<dbReference type="OrthoDB" id="684435at2759"/>
<comment type="caution">
    <text evidence="2">The sequence shown here is derived from an EMBL/GenBank/DDBJ whole genome shotgun (WGS) entry which is preliminary data.</text>
</comment>
<evidence type="ECO:0000259" key="1">
    <source>
        <dbReference type="Pfam" id="PF12776"/>
    </source>
</evidence>